<comment type="caution">
    <text evidence="1">The sequence shown here is derived from an EMBL/GenBank/DDBJ whole genome shotgun (WGS) entry which is preliminary data.</text>
</comment>
<gene>
    <name evidence="1" type="ORF">ACFS6I_04685</name>
</gene>
<dbReference type="Proteomes" id="UP001597509">
    <property type="component" value="Unassembled WGS sequence"/>
</dbReference>
<sequence length="218" mass="26141">MIELFKSDKEKHRFSSTMKYASSIYFLLLHRISCDYSPEELSFLLGQDDDFVYQLERFKISMSNLELMTHLTWVFEKKELSFESYDDKTSYEFELGVWVENGVRYYQMDYFINAVESISFFRLMENLNIKRIEDAESPSSFERGVCQTFFEAILSTDYFKRPRTARQIKDCLDGHLEDYKIPVIYFKRELDLLWGRKGTAPLKRSKANSYSYRYSLHK</sequence>
<name>A0ABW5YS51_9SPHI</name>
<organism evidence="1 2">
    <name type="scientific">Sphingobacterium anhuiense</name>
    <dbReference type="NCBI Taxonomy" id="493780"/>
    <lineage>
        <taxon>Bacteria</taxon>
        <taxon>Pseudomonadati</taxon>
        <taxon>Bacteroidota</taxon>
        <taxon>Sphingobacteriia</taxon>
        <taxon>Sphingobacteriales</taxon>
        <taxon>Sphingobacteriaceae</taxon>
        <taxon>Sphingobacterium</taxon>
    </lineage>
</organism>
<reference evidence="2" key="1">
    <citation type="journal article" date="2019" name="Int. J. Syst. Evol. Microbiol.">
        <title>The Global Catalogue of Microorganisms (GCM) 10K type strain sequencing project: providing services to taxonomists for standard genome sequencing and annotation.</title>
        <authorList>
            <consortium name="The Broad Institute Genomics Platform"/>
            <consortium name="The Broad Institute Genome Sequencing Center for Infectious Disease"/>
            <person name="Wu L."/>
            <person name="Ma J."/>
        </authorList>
    </citation>
    <scope>NUCLEOTIDE SEQUENCE [LARGE SCALE GENOMIC DNA]</scope>
    <source>
        <strain evidence="2">KCTC 22209</strain>
    </source>
</reference>
<proteinExistence type="predicted"/>
<dbReference type="RefSeq" id="WP_021189872.1">
    <property type="nucleotide sequence ID" value="NZ_JBHUPE010000003.1"/>
</dbReference>
<dbReference type="EMBL" id="JBHUPE010000003">
    <property type="protein sequence ID" value="MFD2903207.1"/>
    <property type="molecule type" value="Genomic_DNA"/>
</dbReference>
<evidence type="ECO:0000313" key="1">
    <source>
        <dbReference type="EMBL" id="MFD2903207.1"/>
    </source>
</evidence>
<keyword evidence="2" id="KW-1185">Reference proteome</keyword>
<protein>
    <submittedName>
        <fullName evidence="1">Uncharacterized protein</fullName>
    </submittedName>
</protein>
<accession>A0ABW5YS51</accession>
<evidence type="ECO:0000313" key="2">
    <source>
        <dbReference type="Proteomes" id="UP001597509"/>
    </source>
</evidence>